<gene>
    <name evidence="6" type="ORF">SVUK_LOCUS1168</name>
</gene>
<dbReference type="SMART" id="SM00355">
    <property type="entry name" value="ZnF_C2H2"/>
    <property type="match status" value="3"/>
</dbReference>
<keyword evidence="7" id="KW-1185">Reference proteome</keyword>
<dbReference type="GO" id="GO:0005634">
    <property type="term" value="C:nucleus"/>
    <property type="evidence" value="ECO:0007669"/>
    <property type="project" value="TreeGrafter"/>
</dbReference>
<evidence type="ECO:0000259" key="5">
    <source>
        <dbReference type="SMART" id="SM00355"/>
    </source>
</evidence>
<dbReference type="PANTHER" id="PTHR24408:SF58">
    <property type="entry name" value="TRANSCRIPTION FACTOR (TFIIIA), PUTATIVE (AFU_ORTHOLOGUE AFUA_1G05150)-RELATED"/>
    <property type="match status" value="1"/>
</dbReference>
<dbReference type="PANTHER" id="PTHR24408">
    <property type="entry name" value="ZINC FINGER PROTEIN"/>
    <property type="match status" value="1"/>
</dbReference>
<dbReference type="EMBL" id="UYYB01002200">
    <property type="protein sequence ID" value="VDM66170.1"/>
    <property type="molecule type" value="Genomic_DNA"/>
</dbReference>
<evidence type="ECO:0000256" key="2">
    <source>
        <dbReference type="ARBA" id="ARBA00022737"/>
    </source>
</evidence>
<accession>A0A3P7I0T9</accession>
<proteinExistence type="predicted"/>
<keyword evidence="4" id="KW-0862">Zinc</keyword>
<dbReference type="Gene3D" id="3.30.160.60">
    <property type="entry name" value="Classic Zinc Finger"/>
    <property type="match status" value="2"/>
</dbReference>
<dbReference type="Proteomes" id="UP000270094">
    <property type="component" value="Unassembled WGS sequence"/>
</dbReference>
<dbReference type="GO" id="GO:0043565">
    <property type="term" value="F:sequence-specific DNA binding"/>
    <property type="evidence" value="ECO:0007669"/>
    <property type="project" value="TreeGrafter"/>
</dbReference>
<feature type="domain" description="C2H2-type" evidence="5">
    <location>
        <begin position="27"/>
        <end position="50"/>
    </location>
</feature>
<protein>
    <recommendedName>
        <fullName evidence="5">C2H2-type domain-containing protein</fullName>
    </recommendedName>
</protein>
<reference evidence="6 7" key="1">
    <citation type="submission" date="2018-11" db="EMBL/GenBank/DDBJ databases">
        <authorList>
            <consortium name="Pathogen Informatics"/>
        </authorList>
    </citation>
    <scope>NUCLEOTIDE SEQUENCE [LARGE SCALE GENOMIC DNA]</scope>
</reference>
<evidence type="ECO:0000256" key="1">
    <source>
        <dbReference type="ARBA" id="ARBA00022723"/>
    </source>
</evidence>
<evidence type="ECO:0000256" key="3">
    <source>
        <dbReference type="ARBA" id="ARBA00022771"/>
    </source>
</evidence>
<dbReference type="GO" id="GO:0000981">
    <property type="term" value="F:DNA-binding transcription factor activity, RNA polymerase II-specific"/>
    <property type="evidence" value="ECO:0007669"/>
    <property type="project" value="TreeGrafter"/>
</dbReference>
<dbReference type="AlphaFoldDB" id="A0A3P7I0T9"/>
<dbReference type="OrthoDB" id="8117402at2759"/>
<dbReference type="GO" id="GO:0008270">
    <property type="term" value="F:zinc ion binding"/>
    <property type="evidence" value="ECO:0007669"/>
    <property type="project" value="UniProtKB-KW"/>
</dbReference>
<dbReference type="InterPro" id="IPR013087">
    <property type="entry name" value="Znf_C2H2_type"/>
</dbReference>
<feature type="domain" description="C2H2-type" evidence="5">
    <location>
        <begin position="272"/>
        <end position="295"/>
    </location>
</feature>
<sequence length="352" mass="39776">MTGFFICIFRFTNLKNHARRHSVIKKYSCAHCAFQHNEHARIRAHMIALHQDSEGGVIDNGTPANIKLWDYLVQKCFAHYLASEEAKKRNAAPDDNTSSVDGEDYKCRECSDVFVGPESPEDDGIVLVAHTARKPPEDSSQYGVFGMLHLSGLWWTVNKHLSTEHADVPAGKNLAVVPKPNYHDLIIAYFPAAAAFTTLRLNPPKGDIRLSNGQIYTKEEGSIQNSDMEVSDFDHDDNSAQLSCRLCNRFLDFDDLPNLVTHAKAHYIIKQFECSRCGYGSNSRSSISQHLYLKHRTGSVEVLEHDDEIIRKAWTQVLRICFPNLAARLKKKRIQEAKQQQPSVAAKRTRAN</sequence>
<name>A0A3P7I0T9_STRVU</name>
<keyword evidence="3" id="KW-0863">Zinc-finger</keyword>
<organism evidence="6 7">
    <name type="scientific">Strongylus vulgaris</name>
    <name type="common">Blood worm</name>
    <dbReference type="NCBI Taxonomy" id="40348"/>
    <lineage>
        <taxon>Eukaryota</taxon>
        <taxon>Metazoa</taxon>
        <taxon>Ecdysozoa</taxon>
        <taxon>Nematoda</taxon>
        <taxon>Chromadorea</taxon>
        <taxon>Rhabditida</taxon>
        <taxon>Rhabditina</taxon>
        <taxon>Rhabditomorpha</taxon>
        <taxon>Strongyloidea</taxon>
        <taxon>Strongylidae</taxon>
        <taxon>Strongylus</taxon>
    </lineage>
</organism>
<evidence type="ECO:0000313" key="7">
    <source>
        <dbReference type="Proteomes" id="UP000270094"/>
    </source>
</evidence>
<feature type="domain" description="C2H2-type" evidence="5">
    <location>
        <begin position="242"/>
        <end position="266"/>
    </location>
</feature>
<evidence type="ECO:0000256" key="4">
    <source>
        <dbReference type="ARBA" id="ARBA00022833"/>
    </source>
</evidence>
<keyword evidence="2" id="KW-0677">Repeat</keyword>
<keyword evidence="1" id="KW-0479">Metal-binding</keyword>
<evidence type="ECO:0000313" key="6">
    <source>
        <dbReference type="EMBL" id="VDM66170.1"/>
    </source>
</evidence>